<evidence type="ECO:0000313" key="2">
    <source>
        <dbReference type="EMBL" id="SVB34669.1"/>
    </source>
</evidence>
<organism evidence="2">
    <name type="scientific">marine metagenome</name>
    <dbReference type="NCBI Taxonomy" id="408172"/>
    <lineage>
        <taxon>unclassified sequences</taxon>
        <taxon>metagenomes</taxon>
        <taxon>ecological metagenomes</taxon>
    </lineage>
</organism>
<dbReference type="Pfam" id="PF01979">
    <property type="entry name" value="Amidohydro_1"/>
    <property type="match status" value="1"/>
</dbReference>
<name>A0A382D974_9ZZZZ</name>
<dbReference type="PANTHER" id="PTHR43794:SF5">
    <property type="entry name" value="CHLOROHYDROLASE FAMILY PROTEIN"/>
    <property type="match status" value="1"/>
</dbReference>
<dbReference type="InterPro" id="IPR032466">
    <property type="entry name" value="Metal_Hydrolase"/>
</dbReference>
<evidence type="ECO:0000259" key="1">
    <source>
        <dbReference type="Pfam" id="PF01979"/>
    </source>
</evidence>
<dbReference type="EMBL" id="UINC01038128">
    <property type="protein sequence ID" value="SVB34669.1"/>
    <property type="molecule type" value="Genomic_DNA"/>
</dbReference>
<dbReference type="SUPFAM" id="SSF51556">
    <property type="entry name" value="Metallo-dependent hydrolases"/>
    <property type="match status" value="1"/>
</dbReference>
<dbReference type="GO" id="GO:0016810">
    <property type="term" value="F:hydrolase activity, acting on carbon-nitrogen (but not peptide) bonds"/>
    <property type="evidence" value="ECO:0007669"/>
    <property type="project" value="InterPro"/>
</dbReference>
<dbReference type="Gene3D" id="3.20.20.140">
    <property type="entry name" value="Metal-dependent hydrolases"/>
    <property type="match status" value="1"/>
</dbReference>
<dbReference type="AlphaFoldDB" id="A0A382D974"/>
<dbReference type="InterPro" id="IPR050287">
    <property type="entry name" value="MTA/SAH_deaminase"/>
</dbReference>
<dbReference type="PANTHER" id="PTHR43794">
    <property type="entry name" value="AMINOHYDROLASE SSNA-RELATED"/>
    <property type="match status" value="1"/>
</dbReference>
<dbReference type="Gene3D" id="2.30.40.10">
    <property type="entry name" value="Urease, subunit C, domain 1"/>
    <property type="match status" value="1"/>
</dbReference>
<gene>
    <name evidence="2" type="ORF">METZ01_LOCUS187523</name>
</gene>
<dbReference type="InterPro" id="IPR006680">
    <property type="entry name" value="Amidohydro-rel"/>
</dbReference>
<dbReference type="InterPro" id="IPR011059">
    <property type="entry name" value="Metal-dep_hydrolase_composite"/>
</dbReference>
<accession>A0A382D974</accession>
<feature type="domain" description="Amidohydrolase-related" evidence="1">
    <location>
        <begin position="61"/>
        <end position="417"/>
    </location>
</feature>
<reference evidence="2" key="1">
    <citation type="submission" date="2018-05" db="EMBL/GenBank/DDBJ databases">
        <authorList>
            <person name="Lanie J.A."/>
            <person name="Ng W.-L."/>
            <person name="Kazmierczak K.M."/>
            <person name="Andrzejewski T.M."/>
            <person name="Davidsen T.M."/>
            <person name="Wayne K.J."/>
            <person name="Tettelin H."/>
            <person name="Glass J.I."/>
            <person name="Rusch D."/>
            <person name="Podicherti R."/>
            <person name="Tsui H.-C.T."/>
            <person name="Winkler M.E."/>
        </authorList>
    </citation>
    <scope>NUCLEOTIDE SEQUENCE</scope>
</reference>
<dbReference type="SUPFAM" id="SSF51338">
    <property type="entry name" value="Composite domain of metallo-dependent hydrolases"/>
    <property type="match status" value="1"/>
</dbReference>
<proteinExistence type="predicted"/>
<protein>
    <recommendedName>
        <fullName evidence="1">Amidohydrolase-related domain-containing protein</fullName>
    </recommendedName>
</protein>
<sequence length="451" mass="50506">MEVDLIIKNTKCVGLNEFKKFKTPIKKSIVINKGEIIDINDNLSSAYISKKTIDGNNTITFPGFINSHTHVSPTPILKGFTEDRIDGFYGLALPMEKQLNETNTYLTAKLGIAEAVKGGYTTINDIWHYPWSIAQAAKDIGIRAVLSNKLKDTDLSKIQFFKYERDDNEGQTKLKDSENFISKWHNTNNGLITCRVGVHAPDTLSNKLIKQAKDMADNLQLGIHMHMGQTATENKYMNTEYNMGSVEYLNSFKFFDNISVIGAHCNFVTDKEKDILSKNDFTVAHCPVIGAKRSHYANIPTYEKKGVKIGLGTDWLTFDAFENIRASIYFHRLSTNNIESTNAIDAVKKSTIIPAESLGLKNSIGSIDIGKKADLNIISTDDLHFGGITKYHDLLSLVIYNATAKDIKYSIIQGKIISENNKINTISETETLKDAELEISKIWTKHFDGTE</sequence>